<sequence>MADLMEEQIAKLKAENDEMEKAILSMTAGSAEATKPLAATKVPEATGIQVLNFGGERGGQANEAGKDHGSSWCPPQCSRRTVLGGFFTS</sequence>
<evidence type="ECO:0000313" key="1">
    <source>
        <dbReference type="EMBL" id="CAE0151536.1"/>
    </source>
</evidence>
<proteinExistence type="predicted"/>
<protein>
    <submittedName>
        <fullName evidence="1">Uncharacterized protein</fullName>
    </submittedName>
</protein>
<gene>
    <name evidence="1" type="ORF">HERI1096_LOCUS38995</name>
</gene>
<reference evidence="1" key="1">
    <citation type="submission" date="2021-01" db="EMBL/GenBank/DDBJ databases">
        <authorList>
            <person name="Corre E."/>
            <person name="Pelletier E."/>
            <person name="Niang G."/>
            <person name="Scheremetjew M."/>
            <person name="Finn R."/>
            <person name="Kale V."/>
            <person name="Holt S."/>
            <person name="Cochrane G."/>
            <person name="Meng A."/>
            <person name="Brown T."/>
            <person name="Cohen L."/>
        </authorList>
    </citation>
    <scope>NUCLEOTIDE SEQUENCE</scope>
    <source>
        <strain evidence="1">CCMP281</strain>
    </source>
</reference>
<accession>A0A7S3FJH0</accession>
<organism evidence="1">
    <name type="scientific">Haptolina ericina</name>
    <dbReference type="NCBI Taxonomy" id="156174"/>
    <lineage>
        <taxon>Eukaryota</taxon>
        <taxon>Haptista</taxon>
        <taxon>Haptophyta</taxon>
        <taxon>Prymnesiophyceae</taxon>
        <taxon>Prymnesiales</taxon>
        <taxon>Prymnesiaceae</taxon>
        <taxon>Haptolina</taxon>
    </lineage>
</organism>
<dbReference type="EMBL" id="HBHX01070593">
    <property type="protein sequence ID" value="CAE0151536.1"/>
    <property type="molecule type" value="Transcribed_RNA"/>
</dbReference>
<dbReference type="AlphaFoldDB" id="A0A7S3FJH0"/>
<name>A0A7S3FJH0_9EUKA</name>